<sequence length="540" mass="57816">MSAILSAQDLNDFIGPGLACINPVVVNRSETNGHTEIQIDAGGNPVEVSVNGTSNSATKTATQLTPAQINLSDCLACSGCITSAESVLVSLQSHTELLSVLRQSRGHIGAEDGNDLGSKRPKRVFVASISHQSRASLAAAYNISVDRVDAKLVTLFRDILGFQYLVGTGVGRQISLAYSAQEVLLKSGKFTDINSSSVEPKKPVLASICPGWICYVEKTHPHVLPYLSDIKSPQQITGSLLKRLISQETGASADEIYHVSVMPCFDKKLEASRPDFATGEGVRDVDCVITTKEVVQLLIDENIDFMSITESEDARGGNFQALAPKLWPPGKSWESSEGSSSGGYLWHVLAALSDEIKKVEGKSTSLKVIPGKNSDMVEYNLVVTDGDKEEVVAKAAQVYGFRNIQNLVRKLKTGGKTGARSVVSARAKKTAGAATATLVPTEYDYVEVMACPGGCINGGGQIGAPTTDGGDVFGLKEWRDIVENQYKSIRSSCVERHAVQEWVAKVWGSETDSLMTTSYRAVEGLDTKDAVPAVLVGDKW</sequence>
<reference evidence="2" key="1">
    <citation type="journal article" date="2024" name="Front. Bioeng. Biotechnol.">
        <title>Genome-scale model development and genomic sequencing of the oleaginous clade Lipomyces.</title>
        <authorList>
            <person name="Czajka J.J."/>
            <person name="Han Y."/>
            <person name="Kim J."/>
            <person name="Mondo S.J."/>
            <person name="Hofstad B.A."/>
            <person name="Robles A."/>
            <person name="Haridas S."/>
            <person name="Riley R."/>
            <person name="LaButti K."/>
            <person name="Pangilinan J."/>
            <person name="Andreopoulos W."/>
            <person name="Lipzen A."/>
            <person name="Yan J."/>
            <person name="Wang M."/>
            <person name="Ng V."/>
            <person name="Grigoriev I.V."/>
            <person name="Spatafora J.W."/>
            <person name="Magnuson J.K."/>
            <person name="Baker S.E."/>
            <person name="Pomraning K.R."/>
        </authorList>
    </citation>
    <scope>NUCLEOTIDE SEQUENCE [LARGE SCALE GENOMIC DNA]</scope>
    <source>
        <strain evidence="2">CBS 7786</strain>
    </source>
</reference>
<organism evidence="1 2">
    <name type="scientific">Lipomyces kononenkoae</name>
    <name type="common">Yeast</name>
    <dbReference type="NCBI Taxonomy" id="34357"/>
    <lineage>
        <taxon>Eukaryota</taxon>
        <taxon>Fungi</taxon>
        <taxon>Dikarya</taxon>
        <taxon>Ascomycota</taxon>
        <taxon>Saccharomycotina</taxon>
        <taxon>Lipomycetes</taxon>
        <taxon>Lipomycetales</taxon>
        <taxon>Lipomycetaceae</taxon>
        <taxon>Lipomyces</taxon>
    </lineage>
</organism>
<evidence type="ECO:0000313" key="2">
    <source>
        <dbReference type="Proteomes" id="UP001433508"/>
    </source>
</evidence>
<name>A0ACC3T3A3_LIPKO</name>
<dbReference type="EMBL" id="MU971357">
    <property type="protein sequence ID" value="KAK9238393.1"/>
    <property type="molecule type" value="Genomic_DNA"/>
</dbReference>
<evidence type="ECO:0000313" key="1">
    <source>
        <dbReference type="EMBL" id="KAK9238393.1"/>
    </source>
</evidence>
<proteinExistence type="predicted"/>
<dbReference type="Proteomes" id="UP001433508">
    <property type="component" value="Unassembled WGS sequence"/>
</dbReference>
<comment type="caution">
    <text evidence="1">The sequence shown here is derived from an EMBL/GenBank/DDBJ whole genome shotgun (WGS) entry which is preliminary data.</text>
</comment>
<accession>A0ACC3T3A3</accession>
<protein>
    <submittedName>
        <fullName evidence="1">Iron hydrogenase</fullName>
    </submittedName>
</protein>
<keyword evidence="2" id="KW-1185">Reference proteome</keyword>
<gene>
    <name evidence="1" type="ORF">V1525DRAFT_375197</name>
</gene>